<gene>
    <name evidence="2" type="ORF">E1163_18120</name>
</gene>
<keyword evidence="3" id="KW-1185">Reference proteome</keyword>
<evidence type="ECO:0000313" key="2">
    <source>
        <dbReference type="EMBL" id="MTI26878.1"/>
    </source>
</evidence>
<comment type="caution">
    <text evidence="2">The sequence shown here is derived from an EMBL/GenBank/DDBJ whole genome shotgun (WGS) entry which is preliminary data.</text>
</comment>
<dbReference type="RefSeq" id="WP_155173887.1">
    <property type="nucleotide sequence ID" value="NZ_BAAAFL010000004.1"/>
</dbReference>
<accession>A0ABW9RSB8</accession>
<feature type="chain" id="PRO_5045774548" evidence="1">
    <location>
        <begin position="21"/>
        <end position="322"/>
    </location>
</feature>
<dbReference type="EMBL" id="SMLW01000603">
    <property type="protein sequence ID" value="MTI26878.1"/>
    <property type="molecule type" value="Genomic_DNA"/>
</dbReference>
<organism evidence="2 3">
    <name type="scientific">Fulvivirga kasyanovii</name>
    <dbReference type="NCBI Taxonomy" id="396812"/>
    <lineage>
        <taxon>Bacteria</taxon>
        <taxon>Pseudomonadati</taxon>
        <taxon>Bacteroidota</taxon>
        <taxon>Cytophagia</taxon>
        <taxon>Cytophagales</taxon>
        <taxon>Fulvivirgaceae</taxon>
        <taxon>Fulvivirga</taxon>
    </lineage>
</organism>
<sequence>MRTMLLCLLLTLSFSNSISSETQDYRRYHKQINEAEKLISNEQFKEALNIYNDVFNAFDFVFLKDYKVAAQLALYLNEKEKAFEIIKQGITAGWDLKSLKRNNYLSDLHNASEWKVIVEEYPKLRQKYLKRIDDSTRKEVHKMFKADQRKALGALFRLGDKAQEKYALKKFAPHSEAQLTKLIRIMEDHGYPGEQLIGNSFWVSTILSHHNSITTAYVKNDTLYNFIKPKLSIALEKGQISPYEFAIIDDWRIAVSSDRTQAGYGFLNPPLSSTLTETNKLRQSIGLRTVELRNKLVDVEKKTGMDFYLPDWVDGKIKIKQK</sequence>
<proteinExistence type="predicted"/>
<reference evidence="2 3" key="1">
    <citation type="submission" date="2019-02" db="EMBL/GenBank/DDBJ databases">
        <authorList>
            <person name="Goldberg S.R."/>
            <person name="Haltli B.A."/>
            <person name="Correa H."/>
            <person name="Russell K.G."/>
        </authorList>
    </citation>
    <scope>NUCLEOTIDE SEQUENCE [LARGE SCALE GENOMIC DNA]</scope>
    <source>
        <strain evidence="2 3">JCM 16186</strain>
    </source>
</reference>
<keyword evidence="1" id="KW-0732">Signal</keyword>
<name>A0ABW9RSB8_9BACT</name>
<dbReference type="Proteomes" id="UP000798808">
    <property type="component" value="Unassembled WGS sequence"/>
</dbReference>
<evidence type="ECO:0000313" key="3">
    <source>
        <dbReference type="Proteomes" id="UP000798808"/>
    </source>
</evidence>
<evidence type="ECO:0000256" key="1">
    <source>
        <dbReference type="SAM" id="SignalP"/>
    </source>
</evidence>
<feature type="signal peptide" evidence="1">
    <location>
        <begin position="1"/>
        <end position="20"/>
    </location>
</feature>
<protein>
    <submittedName>
        <fullName evidence="2">Uncharacterized protein</fullName>
    </submittedName>
</protein>